<keyword evidence="12" id="KW-0239">DNA-directed DNA polymerase</keyword>
<dbReference type="PANTHER" id="PTHR37984:SF5">
    <property type="entry name" value="PROTEIN NYNRIN-LIKE"/>
    <property type="match status" value="1"/>
</dbReference>
<evidence type="ECO:0000256" key="13">
    <source>
        <dbReference type="ARBA" id="ARBA00023125"/>
    </source>
</evidence>
<dbReference type="CDD" id="cd09274">
    <property type="entry name" value="RNase_HI_RT_Ty3"/>
    <property type="match status" value="1"/>
</dbReference>
<evidence type="ECO:0000256" key="14">
    <source>
        <dbReference type="ARBA" id="ARBA00023172"/>
    </source>
</evidence>
<dbReference type="FunFam" id="3.10.20.370:FF:000001">
    <property type="entry name" value="Retrovirus-related Pol polyprotein from transposon 17.6-like protein"/>
    <property type="match status" value="1"/>
</dbReference>
<evidence type="ECO:0000313" key="19">
    <source>
        <dbReference type="EMBL" id="CAH9138635.1"/>
    </source>
</evidence>
<keyword evidence="16" id="KW-0175">Coiled coil</keyword>
<dbReference type="FunFam" id="3.30.420.10:FF:000032">
    <property type="entry name" value="Retrovirus-related Pol polyprotein from transposon 297-like Protein"/>
    <property type="match status" value="1"/>
</dbReference>
<dbReference type="Gene3D" id="3.30.70.270">
    <property type="match status" value="2"/>
</dbReference>
<dbReference type="SUPFAM" id="SSF53098">
    <property type="entry name" value="Ribonuclease H-like"/>
    <property type="match status" value="1"/>
</dbReference>
<dbReference type="PROSITE" id="PS50878">
    <property type="entry name" value="RT_POL"/>
    <property type="match status" value="1"/>
</dbReference>
<dbReference type="InterPro" id="IPR012337">
    <property type="entry name" value="RNaseH-like_sf"/>
</dbReference>
<proteinExistence type="predicted"/>
<dbReference type="GO" id="GO:0015074">
    <property type="term" value="P:DNA integration"/>
    <property type="evidence" value="ECO:0007669"/>
    <property type="project" value="UniProtKB-KW"/>
</dbReference>
<keyword evidence="8" id="KW-0378">Hydrolase</keyword>
<dbReference type="Gene3D" id="1.10.340.70">
    <property type="match status" value="1"/>
</dbReference>
<dbReference type="Proteomes" id="UP001152523">
    <property type="component" value="Unassembled WGS sequence"/>
</dbReference>
<dbReference type="InterPro" id="IPR056924">
    <property type="entry name" value="SH3_Tf2-1"/>
</dbReference>
<dbReference type="FunFam" id="3.30.70.270:FF:000020">
    <property type="entry name" value="Transposon Tf2-6 polyprotein-like Protein"/>
    <property type="match status" value="1"/>
</dbReference>
<evidence type="ECO:0000256" key="10">
    <source>
        <dbReference type="ARBA" id="ARBA00022908"/>
    </source>
</evidence>
<evidence type="ECO:0000256" key="7">
    <source>
        <dbReference type="ARBA" id="ARBA00022759"/>
    </source>
</evidence>
<dbReference type="InterPro" id="IPR043128">
    <property type="entry name" value="Rev_trsase/Diguanyl_cyclase"/>
</dbReference>
<evidence type="ECO:0000256" key="16">
    <source>
        <dbReference type="SAM" id="Coils"/>
    </source>
</evidence>
<dbReference type="GO" id="GO:0004519">
    <property type="term" value="F:endonuclease activity"/>
    <property type="evidence" value="ECO:0007669"/>
    <property type="project" value="UniProtKB-KW"/>
</dbReference>
<keyword evidence="10" id="KW-0229">DNA integration</keyword>
<keyword evidence="1" id="KW-0645">Protease</keyword>
<dbReference type="CDD" id="cd01647">
    <property type="entry name" value="RT_LTR"/>
    <property type="match status" value="1"/>
</dbReference>
<keyword evidence="15" id="KW-0511">Multifunctional enzyme</keyword>
<dbReference type="Gene3D" id="3.10.10.10">
    <property type="entry name" value="HIV Type 1 Reverse Transcriptase, subunit A, domain 1"/>
    <property type="match status" value="1"/>
</dbReference>
<comment type="caution">
    <text evidence="19">The sequence shown here is derived from an EMBL/GenBank/DDBJ whole genome shotgun (WGS) entry which is preliminary data.</text>
</comment>
<dbReference type="InterPro" id="IPR043502">
    <property type="entry name" value="DNA/RNA_pol_sf"/>
</dbReference>
<evidence type="ECO:0000256" key="9">
    <source>
        <dbReference type="ARBA" id="ARBA00022842"/>
    </source>
</evidence>
<feature type="domain" description="Reverse transcriptase" evidence="17">
    <location>
        <begin position="2"/>
        <end position="181"/>
    </location>
</feature>
<evidence type="ECO:0000256" key="8">
    <source>
        <dbReference type="ARBA" id="ARBA00022801"/>
    </source>
</evidence>
<name>A0AAV0FTU2_9ASTE</name>
<protein>
    <submittedName>
        <fullName evidence="19">Uncharacterized protein</fullName>
    </submittedName>
</protein>
<dbReference type="PROSITE" id="PS50994">
    <property type="entry name" value="INTEGRASE"/>
    <property type="match status" value="1"/>
</dbReference>
<evidence type="ECO:0000256" key="1">
    <source>
        <dbReference type="ARBA" id="ARBA00022670"/>
    </source>
</evidence>
<dbReference type="Pfam" id="PF24626">
    <property type="entry name" value="SH3_Tf2-1"/>
    <property type="match status" value="1"/>
</dbReference>
<dbReference type="Gene3D" id="3.10.20.370">
    <property type="match status" value="1"/>
</dbReference>
<keyword evidence="4" id="KW-0540">Nuclease</keyword>
<dbReference type="Pfam" id="PF17921">
    <property type="entry name" value="Integrase_H2C2"/>
    <property type="match status" value="1"/>
</dbReference>
<dbReference type="FunFam" id="3.10.10.10:FF:000007">
    <property type="entry name" value="Retrovirus-related Pol polyprotein from transposon 17.6-like Protein"/>
    <property type="match status" value="1"/>
</dbReference>
<dbReference type="InterPro" id="IPR036397">
    <property type="entry name" value="RNaseH_sf"/>
</dbReference>
<keyword evidence="6" id="KW-0064">Aspartyl protease</keyword>
<keyword evidence="13" id="KW-0238">DNA-binding</keyword>
<dbReference type="GO" id="GO:0006508">
    <property type="term" value="P:proteolysis"/>
    <property type="evidence" value="ECO:0007669"/>
    <property type="project" value="UniProtKB-KW"/>
</dbReference>
<evidence type="ECO:0000256" key="4">
    <source>
        <dbReference type="ARBA" id="ARBA00022722"/>
    </source>
</evidence>
<dbReference type="InterPro" id="IPR000477">
    <property type="entry name" value="RT_dom"/>
</dbReference>
<evidence type="ECO:0000313" key="20">
    <source>
        <dbReference type="Proteomes" id="UP001152523"/>
    </source>
</evidence>
<dbReference type="FunFam" id="1.10.340.70:FF:000001">
    <property type="entry name" value="Retrovirus-related Pol polyprotein from transposon gypsy-like Protein"/>
    <property type="match status" value="1"/>
</dbReference>
<dbReference type="InterPro" id="IPR041588">
    <property type="entry name" value="Integrase_H2C2"/>
</dbReference>
<evidence type="ECO:0000256" key="3">
    <source>
        <dbReference type="ARBA" id="ARBA00022695"/>
    </source>
</evidence>
<keyword evidence="11" id="KW-0695">RNA-directed DNA polymerase</keyword>
<sequence length="817" mass="94198">MLNEGIIQPSNSPYSSPILLARKKDGGWRFCGDYRALNKITIPDKFPIPIIEELLDELGGAKIFSKLDLKSGYHQIRMREEDRQKTAFRTHEGHYEYLVMPFGLTNAPSTFQALMNQVLRPYLRKFSLVFFDDILIYSKSRTDHKEHLRKVLQALNANQLVINSKKCSFGRSQLVYLGHIISGQGVAADPTKIEAMVQWPIPKDLKGLRGFLGLTGYYRRFVKGYSHIALPLTQLLKKDKFQWGPSATLAFEELKRRMTTLPVLATPDFDKVFILETDASGTGLGAVLMQEGRPIAYMSKELSKRNQQKSVYERELMAVVLAVQKWRPYLLGRPFEIHTDQKSLKFLTEQRLMGDEQQRWTSKLLGYNFTIRYKPGKENKAADSLSRIPYLKALSIVTCQEWEGLEEELKADLKCQGLIQKIISQPDQYKDYKISKGLLYYRGRLVLPSSSTRIPKILMEYHATAMGGHSGYFRTMKRISNLFYWQGMKKEIQKYVEGCAVCQTNKYQALKPSGLLQPLPIPNSIWTDITMDFIGGLPKSEGKDTILVVVDRLTKYAHIIALSHPFNAKEVAEVFTKEVVKTHGFPKTIVSDRDSIFMSSFWSEIFKLAGTQLKYSTAYHPQTDGQSEVVNRCLETYLRCLTGSKPRQWSKWLHWAEFWYNTNFHASLKQTPYQALFGQEPPAVIRGDVNLTTVEEVSRLTAQRNCMLDELKENLAKAQNQMRQQANQIQPYKLRSLAKRLNQKLSPRFYGPFEVMEKIGEVAFRLRLPEESRIHPVFHVSLLKKVISPTTFFQPLPKCLKEDLELQVTLRRRWRLE</sequence>
<keyword evidence="9" id="KW-0460">Magnesium</keyword>
<dbReference type="InterPro" id="IPR001584">
    <property type="entry name" value="Integrase_cat-core"/>
</dbReference>
<dbReference type="GO" id="GO:0003964">
    <property type="term" value="F:RNA-directed DNA polymerase activity"/>
    <property type="evidence" value="ECO:0007669"/>
    <property type="project" value="UniProtKB-KW"/>
</dbReference>
<dbReference type="InterPro" id="IPR050951">
    <property type="entry name" value="Retrovirus_Pol_polyprotein"/>
</dbReference>
<dbReference type="GO" id="GO:0004190">
    <property type="term" value="F:aspartic-type endopeptidase activity"/>
    <property type="evidence" value="ECO:0007669"/>
    <property type="project" value="UniProtKB-KW"/>
</dbReference>
<dbReference type="GO" id="GO:0003677">
    <property type="term" value="F:DNA binding"/>
    <property type="evidence" value="ECO:0007669"/>
    <property type="project" value="UniProtKB-KW"/>
</dbReference>
<evidence type="ECO:0000256" key="6">
    <source>
        <dbReference type="ARBA" id="ARBA00022750"/>
    </source>
</evidence>
<dbReference type="Pfam" id="PF17919">
    <property type="entry name" value="RT_RNaseH_2"/>
    <property type="match status" value="1"/>
</dbReference>
<dbReference type="Pfam" id="PF00078">
    <property type="entry name" value="RVT_1"/>
    <property type="match status" value="1"/>
</dbReference>
<keyword evidence="5" id="KW-0479">Metal-binding</keyword>
<dbReference type="GO" id="GO:0006310">
    <property type="term" value="P:DNA recombination"/>
    <property type="evidence" value="ECO:0007669"/>
    <property type="project" value="UniProtKB-KW"/>
</dbReference>
<evidence type="ECO:0000259" key="18">
    <source>
        <dbReference type="PROSITE" id="PS50994"/>
    </source>
</evidence>
<dbReference type="PANTHER" id="PTHR37984">
    <property type="entry name" value="PROTEIN CBG26694"/>
    <property type="match status" value="1"/>
</dbReference>
<dbReference type="Gene3D" id="3.30.420.10">
    <property type="entry name" value="Ribonuclease H-like superfamily/Ribonuclease H"/>
    <property type="match status" value="1"/>
</dbReference>
<dbReference type="SUPFAM" id="SSF56672">
    <property type="entry name" value="DNA/RNA polymerases"/>
    <property type="match status" value="1"/>
</dbReference>
<keyword evidence="14" id="KW-0233">DNA recombination</keyword>
<organism evidence="19 20">
    <name type="scientific">Cuscuta epithymum</name>
    <dbReference type="NCBI Taxonomy" id="186058"/>
    <lineage>
        <taxon>Eukaryota</taxon>
        <taxon>Viridiplantae</taxon>
        <taxon>Streptophyta</taxon>
        <taxon>Embryophyta</taxon>
        <taxon>Tracheophyta</taxon>
        <taxon>Spermatophyta</taxon>
        <taxon>Magnoliopsida</taxon>
        <taxon>eudicotyledons</taxon>
        <taxon>Gunneridae</taxon>
        <taxon>Pentapetalae</taxon>
        <taxon>asterids</taxon>
        <taxon>lamiids</taxon>
        <taxon>Solanales</taxon>
        <taxon>Convolvulaceae</taxon>
        <taxon>Cuscuteae</taxon>
        <taxon>Cuscuta</taxon>
        <taxon>Cuscuta subgen. Cuscuta</taxon>
    </lineage>
</organism>
<evidence type="ECO:0000256" key="11">
    <source>
        <dbReference type="ARBA" id="ARBA00022918"/>
    </source>
</evidence>
<keyword evidence="3" id="KW-0548">Nucleotidyltransferase</keyword>
<keyword evidence="2" id="KW-0808">Transferase</keyword>
<dbReference type="EMBL" id="CAMAPF010001011">
    <property type="protein sequence ID" value="CAH9138635.1"/>
    <property type="molecule type" value="Genomic_DNA"/>
</dbReference>
<feature type="domain" description="Integrase catalytic" evidence="18">
    <location>
        <begin position="516"/>
        <end position="680"/>
    </location>
</feature>
<evidence type="ECO:0000256" key="2">
    <source>
        <dbReference type="ARBA" id="ARBA00022679"/>
    </source>
</evidence>
<evidence type="ECO:0000256" key="15">
    <source>
        <dbReference type="ARBA" id="ARBA00023268"/>
    </source>
</evidence>
<dbReference type="InterPro" id="IPR041577">
    <property type="entry name" value="RT_RNaseH_2"/>
</dbReference>
<dbReference type="GO" id="GO:0003887">
    <property type="term" value="F:DNA-directed DNA polymerase activity"/>
    <property type="evidence" value="ECO:0007669"/>
    <property type="project" value="UniProtKB-KW"/>
</dbReference>
<dbReference type="GO" id="GO:0046872">
    <property type="term" value="F:metal ion binding"/>
    <property type="evidence" value="ECO:0007669"/>
    <property type="project" value="UniProtKB-KW"/>
</dbReference>
<evidence type="ECO:0000259" key="17">
    <source>
        <dbReference type="PROSITE" id="PS50878"/>
    </source>
</evidence>
<gene>
    <name evidence="19" type="ORF">CEPIT_LOCUS36954</name>
</gene>
<keyword evidence="20" id="KW-1185">Reference proteome</keyword>
<evidence type="ECO:0000256" key="5">
    <source>
        <dbReference type="ARBA" id="ARBA00022723"/>
    </source>
</evidence>
<evidence type="ECO:0000256" key="12">
    <source>
        <dbReference type="ARBA" id="ARBA00022932"/>
    </source>
</evidence>
<feature type="coiled-coil region" evidence="16">
    <location>
        <begin position="701"/>
        <end position="728"/>
    </location>
</feature>
<accession>A0AAV0FTU2</accession>
<reference evidence="19" key="1">
    <citation type="submission" date="2022-07" db="EMBL/GenBank/DDBJ databases">
        <authorList>
            <person name="Macas J."/>
            <person name="Novak P."/>
            <person name="Neumann P."/>
        </authorList>
    </citation>
    <scope>NUCLEOTIDE SEQUENCE</scope>
</reference>
<keyword evidence="7" id="KW-0255">Endonuclease</keyword>
<dbReference type="AlphaFoldDB" id="A0AAV0FTU2"/>